<organism evidence="11 12">
    <name type="scientific">Brevibacterium luteolum</name>
    <dbReference type="NCBI Taxonomy" id="199591"/>
    <lineage>
        <taxon>Bacteria</taxon>
        <taxon>Bacillati</taxon>
        <taxon>Actinomycetota</taxon>
        <taxon>Actinomycetes</taxon>
        <taxon>Micrococcales</taxon>
        <taxon>Brevibacteriaceae</taxon>
        <taxon>Brevibacterium</taxon>
    </lineage>
</organism>
<dbReference type="PANTHER" id="PTHR30266">
    <property type="entry name" value="MECHANOSENSITIVE CHANNEL MSCL"/>
    <property type="match status" value="1"/>
</dbReference>
<dbReference type="EMBL" id="PNFZ01000003">
    <property type="protein sequence ID" value="PMB98122.1"/>
    <property type="molecule type" value="Genomic_DNA"/>
</dbReference>
<evidence type="ECO:0000256" key="4">
    <source>
        <dbReference type="ARBA" id="ARBA00022692"/>
    </source>
</evidence>
<evidence type="ECO:0000256" key="6">
    <source>
        <dbReference type="ARBA" id="ARBA00023065"/>
    </source>
</evidence>
<feature type="transmembrane region" description="Helical" evidence="9">
    <location>
        <begin position="12"/>
        <end position="34"/>
    </location>
</feature>
<keyword evidence="2 9" id="KW-0813">Transport</keyword>
<dbReference type="SUPFAM" id="SSF81330">
    <property type="entry name" value="Gated mechanosensitive channel"/>
    <property type="match status" value="1"/>
</dbReference>
<dbReference type="InterPro" id="IPR036019">
    <property type="entry name" value="MscL_channel"/>
</dbReference>
<keyword evidence="8 9" id="KW-0407">Ion channel</keyword>
<evidence type="ECO:0000313" key="11">
    <source>
        <dbReference type="EMBL" id="PMB98122.1"/>
    </source>
</evidence>
<keyword evidence="4 9" id="KW-0812">Transmembrane</keyword>
<comment type="function">
    <text evidence="9">Channel that opens in response to stretch forces in the membrane lipid bilayer. May participate in the regulation of osmotic pressure changes within the cell.</text>
</comment>
<keyword evidence="12" id="KW-1185">Reference proteome</keyword>
<feature type="transmembrane region" description="Helical" evidence="9">
    <location>
        <begin position="69"/>
        <end position="92"/>
    </location>
</feature>
<feature type="region of interest" description="Disordered" evidence="10">
    <location>
        <begin position="135"/>
        <end position="166"/>
    </location>
</feature>
<dbReference type="Pfam" id="PF01741">
    <property type="entry name" value="MscL"/>
    <property type="match status" value="1"/>
</dbReference>
<dbReference type="NCBIfam" id="TIGR00220">
    <property type="entry name" value="mscL"/>
    <property type="match status" value="1"/>
</dbReference>
<comment type="caution">
    <text evidence="11">The sequence shown here is derived from an EMBL/GenBank/DDBJ whole genome shotgun (WGS) entry which is preliminary data.</text>
</comment>
<proteinExistence type="inferred from homology"/>
<comment type="subunit">
    <text evidence="9">Homopentamer.</text>
</comment>
<evidence type="ECO:0000256" key="5">
    <source>
        <dbReference type="ARBA" id="ARBA00022989"/>
    </source>
</evidence>
<keyword evidence="5 9" id="KW-1133">Transmembrane helix</keyword>
<dbReference type="RefSeq" id="WP_102161919.1">
    <property type="nucleotide sequence ID" value="NZ_PNFZ01000003.1"/>
</dbReference>
<dbReference type="InterPro" id="IPR037673">
    <property type="entry name" value="MSC/AndL"/>
</dbReference>
<dbReference type="AlphaFoldDB" id="A0A2N6PHG2"/>
<name>A0A2N6PHG2_9MICO</name>
<reference evidence="11 12" key="1">
    <citation type="submission" date="2017-09" db="EMBL/GenBank/DDBJ databases">
        <title>Bacterial strain isolated from the female urinary microbiota.</title>
        <authorList>
            <person name="Thomas-White K."/>
            <person name="Kumar N."/>
            <person name="Forster S."/>
            <person name="Putonti C."/>
            <person name="Lawley T."/>
            <person name="Wolfe A.J."/>
        </authorList>
    </citation>
    <scope>NUCLEOTIDE SEQUENCE [LARGE SCALE GENOMIC DNA]</scope>
    <source>
        <strain evidence="11 12">UMB0680</strain>
    </source>
</reference>
<evidence type="ECO:0000256" key="9">
    <source>
        <dbReference type="HAMAP-Rule" id="MF_00115"/>
    </source>
</evidence>
<evidence type="ECO:0000256" key="7">
    <source>
        <dbReference type="ARBA" id="ARBA00023136"/>
    </source>
</evidence>
<keyword evidence="6 9" id="KW-0406">Ion transport</keyword>
<dbReference type="Proteomes" id="UP000235703">
    <property type="component" value="Unassembled WGS sequence"/>
</dbReference>
<evidence type="ECO:0000256" key="10">
    <source>
        <dbReference type="SAM" id="MobiDB-lite"/>
    </source>
</evidence>
<evidence type="ECO:0000313" key="12">
    <source>
        <dbReference type="Proteomes" id="UP000235703"/>
    </source>
</evidence>
<dbReference type="GO" id="GO:0005886">
    <property type="term" value="C:plasma membrane"/>
    <property type="evidence" value="ECO:0007669"/>
    <property type="project" value="UniProtKB-SubCell"/>
</dbReference>
<comment type="similarity">
    <text evidence="9">Belongs to the MscL family.</text>
</comment>
<evidence type="ECO:0000256" key="2">
    <source>
        <dbReference type="ARBA" id="ARBA00022448"/>
    </source>
</evidence>
<evidence type="ECO:0000256" key="3">
    <source>
        <dbReference type="ARBA" id="ARBA00022475"/>
    </source>
</evidence>
<keyword evidence="7 9" id="KW-0472">Membrane</keyword>
<evidence type="ECO:0000256" key="1">
    <source>
        <dbReference type="ARBA" id="ARBA00004141"/>
    </source>
</evidence>
<gene>
    <name evidence="9 11" type="primary">mscL</name>
    <name evidence="11" type="ORF">CJ198_07040</name>
</gene>
<keyword evidence="3 9" id="KW-1003">Cell membrane</keyword>
<accession>A0A2N6PHG2</accession>
<dbReference type="InterPro" id="IPR001185">
    <property type="entry name" value="MS_channel"/>
</dbReference>
<dbReference type="Gene3D" id="1.10.1200.120">
    <property type="entry name" value="Large-conductance mechanosensitive channel, MscL, domain 1"/>
    <property type="match status" value="1"/>
</dbReference>
<protein>
    <recommendedName>
        <fullName evidence="9">Large-conductance mechanosensitive channel</fullName>
    </recommendedName>
</protein>
<dbReference type="HAMAP" id="MF_00115">
    <property type="entry name" value="MscL"/>
    <property type="match status" value="1"/>
</dbReference>
<sequence>MLKGFRDFILRGNVIELATAVIIGGAFTAIVTAISDKIINPLIAAIGSPESPALSFYLREGVEATKVDIGAVITALINFLIVAAVVYFVIIAPMNKINELRKRGAPEEEVPPTSEELLAEIRDLIAQGQQNAVPDQRFVEGASGTPGVPGGAQDMPNSAGEGDPRH</sequence>
<dbReference type="OrthoDB" id="9810350at2"/>
<comment type="subcellular location">
    <subcellularLocation>
        <location evidence="9">Cell membrane</location>
        <topology evidence="9">Multi-pass membrane protein</topology>
    </subcellularLocation>
    <subcellularLocation>
        <location evidence="1">Membrane</location>
        <topology evidence="1">Multi-pass membrane protein</topology>
    </subcellularLocation>
</comment>
<dbReference type="PANTHER" id="PTHR30266:SF2">
    <property type="entry name" value="LARGE-CONDUCTANCE MECHANOSENSITIVE CHANNEL"/>
    <property type="match status" value="1"/>
</dbReference>
<evidence type="ECO:0000256" key="8">
    <source>
        <dbReference type="ARBA" id="ARBA00023303"/>
    </source>
</evidence>
<dbReference type="GO" id="GO:0008381">
    <property type="term" value="F:mechanosensitive monoatomic ion channel activity"/>
    <property type="evidence" value="ECO:0007669"/>
    <property type="project" value="UniProtKB-UniRule"/>
</dbReference>
<dbReference type="PRINTS" id="PR01264">
    <property type="entry name" value="MECHCHANNEL"/>
</dbReference>